<evidence type="ECO:0000256" key="4">
    <source>
        <dbReference type="ARBA" id="ARBA00022842"/>
    </source>
</evidence>
<feature type="binding site" evidence="9">
    <location>
        <position position="186"/>
    </location>
    <ligand>
        <name>2-[(2R,5Z)-2-carboxy-4-methylthiazol-5(2H)-ylidene]ethyl phosphate</name>
        <dbReference type="ChEBI" id="CHEBI:62899"/>
    </ligand>
</feature>
<dbReference type="GO" id="GO:0000287">
    <property type="term" value="F:magnesium ion binding"/>
    <property type="evidence" value="ECO:0007669"/>
    <property type="project" value="UniProtKB-UniRule"/>
</dbReference>
<dbReference type="PANTHER" id="PTHR20857">
    <property type="entry name" value="THIAMINE-PHOSPHATE PYROPHOSPHORYLASE"/>
    <property type="match status" value="1"/>
</dbReference>
<keyword evidence="4 9" id="KW-0460">Magnesium</keyword>
<sequence length="227" mass="24643">MIQLSTQEKEKLMKFKSEMLRVYLIAGTQDVNHDVDDFLVRVEKALAAGVTAFQFREKGSSQLDAAQRLALADKCRKLTTKYDVPFIIDDDYELAIAVGADGVHVGQKDQRVEEVISAVGDGMFVGYSCNTKEQIDHANQLQKIAYLGSGPVFPTGSKADADPVLGFEKLKSLVDYSNFPIVAVGGITTDNAKTMVEQTGVAGISGISMIMQSPDVAQTVKDLLAIY</sequence>
<evidence type="ECO:0000256" key="1">
    <source>
        <dbReference type="ARBA" id="ARBA00005165"/>
    </source>
</evidence>
<evidence type="ECO:0000256" key="5">
    <source>
        <dbReference type="ARBA" id="ARBA00022977"/>
    </source>
</evidence>
<keyword evidence="14" id="KW-1185">Reference proteome</keyword>
<evidence type="ECO:0000256" key="2">
    <source>
        <dbReference type="ARBA" id="ARBA00022679"/>
    </source>
</evidence>
<feature type="binding site" evidence="9">
    <location>
        <begin position="54"/>
        <end position="58"/>
    </location>
    <ligand>
        <name>4-amino-2-methyl-5-(diphosphooxymethyl)pyrimidine</name>
        <dbReference type="ChEBI" id="CHEBI:57841"/>
    </ligand>
</feature>
<evidence type="ECO:0000256" key="9">
    <source>
        <dbReference type="HAMAP-Rule" id="MF_00097"/>
    </source>
</evidence>
<dbReference type="SUPFAM" id="SSF51391">
    <property type="entry name" value="Thiamin phosphate synthase"/>
    <property type="match status" value="1"/>
</dbReference>
<dbReference type="EMBL" id="AZFE01000002">
    <property type="protein sequence ID" value="KRL58086.1"/>
    <property type="molecule type" value="Genomic_DNA"/>
</dbReference>
<feature type="binding site" evidence="9">
    <location>
        <begin position="207"/>
        <end position="208"/>
    </location>
    <ligand>
        <name>2-[(2R,5Z)-2-carboxy-4-methylthiazol-5(2H)-ylidene]ethyl phosphate</name>
        <dbReference type="ChEBI" id="CHEBI:62899"/>
    </ligand>
</feature>
<dbReference type="GO" id="GO:0009228">
    <property type="term" value="P:thiamine biosynthetic process"/>
    <property type="evidence" value="ECO:0007669"/>
    <property type="project" value="UniProtKB-KW"/>
</dbReference>
<name>A0A0R1RMH4_9LACO</name>
<dbReference type="NCBIfam" id="TIGR00693">
    <property type="entry name" value="thiE"/>
    <property type="match status" value="1"/>
</dbReference>
<reference evidence="13 14" key="1">
    <citation type="journal article" date="2015" name="Genome Announc.">
        <title>Expanding the biotechnology potential of lactobacilli through comparative genomics of 213 strains and associated genera.</title>
        <authorList>
            <person name="Sun Z."/>
            <person name="Harris H.M."/>
            <person name="McCann A."/>
            <person name="Guo C."/>
            <person name="Argimon S."/>
            <person name="Zhang W."/>
            <person name="Yang X."/>
            <person name="Jeffery I.B."/>
            <person name="Cooney J.C."/>
            <person name="Kagawa T.F."/>
            <person name="Liu W."/>
            <person name="Song Y."/>
            <person name="Salvetti E."/>
            <person name="Wrobel A."/>
            <person name="Rasinkangas P."/>
            <person name="Parkhill J."/>
            <person name="Rea M.C."/>
            <person name="O'Sullivan O."/>
            <person name="Ritari J."/>
            <person name="Douillard F.P."/>
            <person name="Paul Ross R."/>
            <person name="Yang R."/>
            <person name="Briner A.E."/>
            <person name="Felis G.E."/>
            <person name="de Vos W.M."/>
            <person name="Barrangou R."/>
            <person name="Klaenhammer T.R."/>
            <person name="Caufield P.W."/>
            <person name="Cui Y."/>
            <person name="Zhang H."/>
            <person name="O'Toole P.W."/>
        </authorList>
    </citation>
    <scope>NUCLEOTIDE SEQUENCE [LARGE SCALE GENOMIC DNA]</scope>
    <source>
        <strain evidence="13 14">DSM 15707</strain>
    </source>
</reference>
<dbReference type="GO" id="GO:0009229">
    <property type="term" value="P:thiamine diphosphate biosynthetic process"/>
    <property type="evidence" value="ECO:0007669"/>
    <property type="project" value="UniProtKB-UniRule"/>
</dbReference>
<dbReference type="InterPro" id="IPR022998">
    <property type="entry name" value="ThiamineP_synth_TenI"/>
</dbReference>
<comment type="cofactor">
    <cofactor evidence="9">
        <name>Mg(2+)</name>
        <dbReference type="ChEBI" id="CHEBI:18420"/>
    </cofactor>
    <text evidence="9">Binds 1 Mg(2+) ion per subunit.</text>
</comment>
<feature type="binding site" evidence="9">
    <location>
        <position position="109"/>
    </location>
    <ligand>
        <name>Mg(2+)</name>
        <dbReference type="ChEBI" id="CHEBI:18420"/>
    </ligand>
</feature>
<comment type="catalytic activity">
    <reaction evidence="6 9 10">
        <text>4-methyl-5-(2-phosphooxyethyl)-thiazole + 4-amino-2-methyl-5-(diphosphooxymethyl)pyrimidine + H(+) = thiamine phosphate + diphosphate</text>
        <dbReference type="Rhea" id="RHEA:22328"/>
        <dbReference type="ChEBI" id="CHEBI:15378"/>
        <dbReference type="ChEBI" id="CHEBI:33019"/>
        <dbReference type="ChEBI" id="CHEBI:37575"/>
        <dbReference type="ChEBI" id="CHEBI:57841"/>
        <dbReference type="ChEBI" id="CHEBI:58296"/>
        <dbReference type="EC" id="2.5.1.3"/>
    </reaction>
</comment>
<dbReference type="GO" id="GO:0005737">
    <property type="term" value="C:cytoplasm"/>
    <property type="evidence" value="ECO:0007669"/>
    <property type="project" value="TreeGrafter"/>
</dbReference>
<keyword evidence="5 9" id="KW-0784">Thiamine biosynthesis</keyword>
<organism evidence="13 14">
    <name type="scientific">Paucilactobacillus oligofermentans DSM 15707 = LMG 22743</name>
    <dbReference type="NCBI Taxonomy" id="1423778"/>
    <lineage>
        <taxon>Bacteria</taxon>
        <taxon>Bacillati</taxon>
        <taxon>Bacillota</taxon>
        <taxon>Bacilli</taxon>
        <taxon>Lactobacillales</taxon>
        <taxon>Lactobacillaceae</taxon>
        <taxon>Paucilactobacillus</taxon>
    </lineage>
</organism>
<comment type="caution">
    <text evidence="13">The sequence shown here is derived from an EMBL/GenBank/DDBJ whole genome shotgun (WGS) entry which is preliminary data.</text>
</comment>
<evidence type="ECO:0000256" key="6">
    <source>
        <dbReference type="ARBA" id="ARBA00047334"/>
    </source>
</evidence>
<evidence type="ECO:0000256" key="7">
    <source>
        <dbReference type="ARBA" id="ARBA00047851"/>
    </source>
</evidence>
<keyword evidence="3 9" id="KW-0479">Metal-binding</keyword>
<comment type="similarity">
    <text evidence="9 10">Belongs to the thiamine-phosphate synthase family.</text>
</comment>
<comment type="pathway">
    <text evidence="1 9 11">Cofactor biosynthesis; thiamine diphosphate biosynthesis; thiamine phosphate from 4-amino-2-methyl-5-diphosphomethylpyrimidine and 4-methyl-5-(2-phosphoethyl)-thiazole: step 1/1.</text>
</comment>
<dbReference type="InterPro" id="IPR036206">
    <property type="entry name" value="ThiamineP_synth_sf"/>
</dbReference>
<comment type="function">
    <text evidence="9">Condenses 4-methyl-5-(beta-hydroxyethyl)thiazole monophosphate (THZ-P) and 2-methyl-4-amino-5-hydroxymethyl pyrimidine pyrophosphate (HMP-PP) to form thiamine monophosphate (TMP).</text>
</comment>
<dbReference type="Gene3D" id="3.20.20.70">
    <property type="entry name" value="Aldolase class I"/>
    <property type="match status" value="1"/>
</dbReference>
<accession>A0A0R1RMH4</accession>
<dbReference type="AlphaFoldDB" id="A0A0R1RMH4"/>
<evidence type="ECO:0000256" key="11">
    <source>
        <dbReference type="RuleBase" id="RU004253"/>
    </source>
</evidence>
<dbReference type="InterPro" id="IPR013785">
    <property type="entry name" value="Aldolase_TIM"/>
</dbReference>
<feature type="binding site" evidence="9">
    <location>
        <position position="89"/>
    </location>
    <ligand>
        <name>4-amino-2-methyl-5-(diphosphooxymethyl)pyrimidine</name>
        <dbReference type="ChEBI" id="CHEBI:57841"/>
    </ligand>
</feature>
<feature type="binding site" evidence="9">
    <location>
        <position position="128"/>
    </location>
    <ligand>
        <name>4-amino-2-methyl-5-(diphosphooxymethyl)pyrimidine</name>
        <dbReference type="ChEBI" id="CHEBI:57841"/>
    </ligand>
</feature>
<evidence type="ECO:0000313" key="13">
    <source>
        <dbReference type="EMBL" id="KRL58086.1"/>
    </source>
</evidence>
<feature type="binding site" evidence="9">
    <location>
        <position position="90"/>
    </location>
    <ligand>
        <name>Mg(2+)</name>
        <dbReference type="ChEBI" id="CHEBI:18420"/>
    </ligand>
</feature>
<dbReference type="CDD" id="cd00564">
    <property type="entry name" value="TMP_TenI"/>
    <property type="match status" value="1"/>
</dbReference>
<dbReference type="FunFam" id="3.20.20.70:FF:000096">
    <property type="entry name" value="Thiamine-phosphate synthase"/>
    <property type="match status" value="1"/>
</dbReference>
<gene>
    <name evidence="9" type="primary">thiE</name>
    <name evidence="13" type="ORF">FC70_GL000159</name>
</gene>
<dbReference type="GO" id="GO:0004789">
    <property type="term" value="F:thiamine-phosphate diphosphorylase activity"/>
    <property type="evidence" value="ECO:0007669"/>
    <property type="project" value="UniProtKB-UniRule"/>
</dbReference>
<dbReference type="InterPro" id="IPR034291">
    <property type="entry name" value="TMP_synthase"/>
</dbReference>
<feature type="binding site" evidence="9">
    <location>
        <position position="158"/>
    </location>
    <ligand>
        <name>4-amino-2-methyl-5-(diphosphooxymethyl)pyrimidine</name>
        <dbReference type="ChEBI" id="CHEBI:57841"/>
    </ligand>
</feature>
<protein>
    <recommendedName>
        <fullName evidence="9">Thiamine-phosphate synthase</fullName>
        <shortName evidence="9">TP synthase</shortName>
        <shortName evidence="9">TPS</shortName>
        <ecNumber evidence="9">2.5.1.3</ecNumber>
    </recommendedName>
    <alternativeName>
        <fullName evidence="9">Thiamine-phosphate pyrophosphorylase</fullName>
        <shortName evidence="9">TMP pyrophosphorylase</shortName>
        <shortName evidence="9">TMP-PPase</shortName>
    </alternativeName>
</protein>
<feature type="domain" description="Thiamine phosphate synthase/TenI" evidence="12">
    <location>
        <begin position="22"/>
        <end position="210"/>
    </location>
</feature>
<dbReference type="STRING" id="1423778.FC70_GL000159"/>
<dbReference type="UniPathway" id="UPA00060">
    <property type="reaction ID" value="UER00141"/>
</dbReference>
<dbReference type="HAMAP" id="MF_00097">
    <property type="entry name" value="TMP_synthase"/>
    <property type="match status" value="1"/>
</dbReference>
<evidence type="ECO:0000256" key="10">
    <source>
        <dbReference type="RuleBase" id="RU003826"/>
    </source>
</evidence>
<dbReference type="PATRIC" id="fig|1423778.4.peg.175"/>
<evidence type="ECO:0000256" key="8">
    <source>
        <dbReference type="ARBA" id="ARBA00047883"/>
    </source>
</evidence>
<evidence type="ECO:0000313" key="14">
    <source>
        <dbReference type="Proteomes" id="UP000051697"/>
    </source>
</evidence>
<dbReference type="Pfam" id="PF02581">
    <property type="entry name" value="TMP-TENI"/>
    <property type="match status" value="1"/>
</dbReference>
<proteinExistence type="inferred from homology"/>
<dbReference type="PANTHER" id="PTHR20857:SF15">
    <property type="entry name" value="THIAMINE-PHOSPHATE SYNTHASE"/>
    <property type="match status" value="1"/>
</dbReference>
<keyword evidence="2 9" id="KW-0808">Transferase</keyword>
<evidence type="ECO:0000256" key="3">
    <source>
        <dbReference type="ARBA" id="ARBA00022723"/>
    </source>
</evidence>
<comment type="catalytic activity">
    <reaction evidence="8 9 10">
        <text>2-[(2R,5Z)-2-carboxy-4-methylthiazol-5(2H)-ylidene]ethyl phosphate + 4-amino-2-methyl-5-(diphosphooxymethyl)pyrimidine + 2 H(+) = thiamine phosphate + CO2 + diphosphate</text>
        <dbReference type="Rhea" id="RHEA:47844"/>
        <dbReference type="ChEBI" id="CHEBI:15378"/>
        <dbReference type="ChEBI" id="CHEBI:16526"/>
        <dbReference type="ChEBI" id="CHEBI:33019"/>
        <dbReference type="ChEBI" id="CHEBI:37575"/>
        <dbReference type="ChEBI" id="CHEBI:57841"/>
        <dbReference type="ChEBI" id="CHEBI:62899"/>
        <dbReference type="EC" id="2.5.1.3"/>
    </reaction>
</comment>
<dbReference type="Proteomes" id="UP000051697">
    <property type="component" value="Unassembled WGS sequence"/>
</dbReference>
<evidence type="ECO:0000259" key="12">
    <source>
        <dbReference type="Pfam" id="PF02581"/>
    </source>
</evidence>
<feature type="binding site" evidence="9">
    <location>
        <begin position="155"/>
        <end position="157"/>
    </location>
    <ligand>
        <name>2-[(2R,5Z)-2-carboxy-4-methylthiazol-5(2H)-ylidene]ethyl phosphate</name>
        <dbReference type="ChEBI" id="CHEBI:62899"/>
    </ligand>
</feature>
<comment type="catalytic activity">
    <reaction evidence="7 9 10">
        <text>2-(2-carboxy-4-methylthiazol-5-yl)ethyl phosphate + 4-amino-2-methyl-5-(diphosphooxymethyl)pyrimidine + 2 H(+) = thiamine phosphate + CO2 + diphosphate</text>
        <dbReference type="Rhea" id="RHEA:47848"/>
        <dbReference type="ChEBI" id="CHEBI:15378"/>
        <dbReference type="ChEBI" id="CHEBI:16526"/>
        <dbReference type="ChEBI" id="CHEBI:33019"/>
        <dbReference type="ChEBI" id="CHEBI:37575"/>
        <dbReference type="ChEBI" id="CHEBI:57841"/>
        <dbReference type="ChEBI" id="CHEBI:62890"/>
        <dbReference type="EC" id="2.5.1.3"/>
    </reaction>
</comment>
<dbReference type="EC" id="2.5.1.3" evidence="9"/>